<accession>A0AAE0EXJ1</accession>
<dbReference type="InterPro" id="IPR011051">
    <property type="entry name" value="RmlC_Cupin_sf"/>
</dbReference>
<gene>
    <name evidence="3" type="ORF">CYMTET_47626</name>
</gene>
<dbReference type="Proteomes" id="UP001190700">
    <property type="component" value="Unassembled WGS sequence"/>
</dbReference>
<evidence type="ECO:0000313" key="4">
    <source>
        <dbReference type="Proteomes" id="UP001190700"/>
    </source>
</evidence>
<dbReference type="InterPro" id="IPR039935">
    <property type="entry name" value="YML079W-like"/>
</dbReference>
<dbReference type="InterPro" id="IPR009327">
    <property type="entry name" value="Cupin_DUF985"/>
</dbReference>
<sequence>MSATSTSSIALAVAAFSAGCMTCYYLWGSKKSSLTSQKKIISELNLIPHPEGGFFREIYRSGAEPMTSMGGTDLKGELMSTNRTPSERNVMTSIHWLLNDDSPNGWWCSNMSDHVHYYQAGVGMTYFIVHPDGRFETQRVGPNIEDGDVLQFVVKGGCLKACHKAPGDFVLIGEAVAPGFDFADFRWVTGEELANKVTPDVFEAVRIYVKPDLRRNFEDYYKANKNA</sequence>
<feature type="transmembrane region" description="Helical" evidence="1">
    <location>
        <begin position="6"/>
        <end position="27"/>
    </location>
</feature>
<dbReference type="Gene3D" id="2.60.120.10">
    <property type="entry name" value="Jelly Rolls"/>
    <property type="match status" value="1"/>
</dbReference>
<dbReference type="AlphaFoldDB" id="A0AAE0EXJ1"/>
<reference evidence="3 4" key="1">
    <citation type="journal article" date="2015" name="Genome Biol. Evol.">
        <title>Comparative Genomics of a Bacterivorous Green Alga Reveals Evolutionary Causalities and Consequences of Phago-Mixotrophic Mode of Nutrition.</title>
        <authorList>
            <person name="Burns J.A."/>
            <person name="Paasch A."/>
            <person name="Narechania A."/>
            <person name="Kim E."/>
        </authorList>
    </citation>
    <scope>NUCLEOTIDE SEQUENCE [LARGE SCALE GENOMIC DNA]</scope>
    <source>
        <strain evidence="3 4">PLY_AMNH</strain>
    </source>
</reference>
<dbReference type="SUPFAM" id="SSF51182">
    <property type="entry name" value="RmlC-like cupins"/>
    <property type="match status" value="1"/>
</dbReference>
<protein>
    <recommendedName>
        <fullName evidence="2">DUF985 domain-containing protein</fullName>
    </recommendedName>
</protein>
<evidence type="ECO:0000256" key="1">
    <source>
        <dbReference type="SAM" id="Phobius"/>
    </source>
</evidence>
<dbReference type="PANTHER" id="PTHR33387">
    <property type="entry name" value="RMLC-LIKE JELLY ROLL FOLD PROTEIN"/>
    <property type="match status" value="1"/>
</dbReference>
<dbReference type="EMBL" id="LGRX02033134">
    <property type="protein sequence ID" value="KAK3242695.1"/>
    <property type="molecule type" value="Genomic_DNA"/>
</dbReference>
<keyword evidence="4" id="KW-1185">Reference proteome</keyword>
<dbReference type="InterPro" id="IPR014710">
    <property type="entry name" value="RmlC-like_jellyroll"/>
</dbReference>
<keyword evidence="1" id="KW-1133">Transmembrane helix</keyword>
<dbReference type="PANTHER" id="PTHR33387:SF3">
    <property type="entry name" value="DUF985 DOMAIN-CONTAINING PROTEIN"/>
    <property type="match status" value="1"/>
</dbReference>
<organism evidence="3 4">
    <name type="scientific">Cymbomonas tetramitiformis</name>
    <dbReference type="NCBI Taxonomy" id="36881"/>
    <lineage>
        <taxon>Eukaryota</taxon>
        <taxon>Viridiplantae</taxon>
        <taxon>Chlorophyta</taxon>
        <taxon>Pyramimonadophyceae</taxon>
        <taxon>Pyramimonadales</taxon>
        <taxon>Pyramimonadaceae</taxon>
        <taxon>Cymbomonas</taxon>
    </lineage>
</organism>
<dbReference type="CDD" id="cd06121">
    <property type="entry name" value="cupin_YML079wp"/>
    <property type="match status" value="1"/>
</dbReference>
<feature type="domain" description="DUF985" evidence="2">
    <location>
        <begin position="39"/>
        <end position="186"/>
    </location>
</feature>
<proteinExistence type="predicted"/>
<comment type="caution">
    <text evidence="3">The sequence shown here is derived from an EMBL/GenBank/DDBJ whole genome shotgun (WGS) entry which is preliminary data.</text>
</comment>
<keyword evidence="1" id="KW-0472">Membrane</keyword>
<dbReference type="Pfam" id="PF06172">
    <property type="entry name" value="Cupin_5"/>
    <property type="match status" value="1"/>
</dbReference>
<evidence type="ECO:0000259" key="2">
    <source>
        <dbReference type="Pfam" id="PF06172"/>
    </source>
</evidence>
<name>A0AAE0EXJ1_9CHLO</name>
<evidence type="ECO:0000313" key="3">
    <source>
        <dbReference type="EMBL" id="KAK3242695.1"/>
    </source>
</evidence>
<keyword evidence="1" id="KW-0812">Transmembrane</keyword>